<dbReference type="CDD" id="cd20298">
    <property type="entry name" value="cupin_UAH"/>
    <property type="match status" value="1"/>
</dbReference>
<keyword evidence="3" id="KW-0456">Lyase</keyword>
<organism evidence="5">
    <name type="scientific">Sheuella amnicola</name>
    <dbReference type="NCBI Taxonomy" id="2707330"/>
    <lineage>
        <taxon>Bacteria</taxon>
        <taxon>Pseudomonadati</taxon>
        <taxon>Pseudomonadota</taxon>
        <taxon>Betaproteobacteria</taxon>
        <taxon>Burkholderiales</taxon>
        <taxon>Alcaligenaceae</taxon>
        <taxon>Sheuella</taxon>
    </lineage>
</organism>
<dbReference type="InterPro" id="IPR011051">
    <property type="entry name" value="RmlC_Cupin_sf"/>
</dbReference>
<dbReference type="RefSeq" id="WP_163652026.1">
    <property type="nucleotide sequence ID" value="NZ_JAAGRN010000002.1"/>
</dbReference>
<dbReference type="SUPFAM" id="SSF51182">
    <property type="entry name" value="RmlC-like cupins"/>
    <property type="match status" value="1"/>
</dbReference>
<dbReference type="AlphaFoldDB" id="A0A6B2R0L9"/>
<dbReference type="PANTHER" id="PTHR21221">
    <property type="entry name" value="UREIDOGLYCOLATE HYDROLASE"/>
    <property type="match status" value="1"/>
</dbReference>
<comment type="subunit">
    <text evidence="1">Homodimer.</text>
</comment>
<comment type="caution">
    <text evidence="5">The sequence shown here is derived from an EMBL/GenBank/DDBJ whole genome shotgun (WGS) entry which is preliminary data.</text>
</comment>
<protein>
    <submittedName>
        <fullName evidence="5">Ureidoglycolate hydrolase</fullName>
    </submittedName>
</protein>
<dbReference type="InterPro" id="IPR024060">
    <property type="entry name" value="Ureidoglycolate_lyase_dom_sf"/>
</dbReference>
<dbReference type="Gene3D" id="2.60.120.480">
    <property type="entry name" value="Ureidoglycolate hydrolase"/>
    <property type="match status" value="1"/>
</dbReference>
<sequence>MRHLPLQNLTPEAFAPYGHVLGGSFSGPHGIKAGAGTMINAGTTEKFALGAPDLTQSGGKPALNLYRAKANPLPFTAFELERHCLGSQSFIPLSGVPFVVIVALGDDSVNAQGIVGAAPQESTLAAFLVDGSCGVSFKPGTWHHPLLAQQAGDFVVLERQGASVDCEIRKLIQPVLIESP</sequence>
<evidence type="ECO:0000256" key="2">
    <source>
        <dbReference type="ARBA" id="ARBA00022631"/>
    </source>
</evidence>
<evidence type="ECO:0000256" key="3">
    <source>
        <dbReference type="ARBA" id="ARBA00023239"/>
    </source>
</evidence>
<dbReference type="InterPro" id="IPR007247">
    <property type="entry name" value="Ureidogly_lyase"/>
</dbReference>
<accession>A0A6B2R0L9</accession>
<keyword evidence="2" id="KW-0659">Purine metabolism</keyword>
<evidence type="ECO:0000313" key="5">
    <source>
        <dbReference type="EMBL" id="NDY82537.1"/>
    </source>
</evidence>
<dbReference type="GO" id="GO:0000256">
    <property type="term" value="P:allantoin catabolic process"/>
    <property type="evidence" value="ECO:0007669"/>
    <property type="project" value="InterPro"/>
</dbReference>
<comment type="catalytic activity">
    <reaction evidence="4">
        <text>(S)-ureidoglycolate = urea + glyoxylate</text>
        <dbReference type="Rhea" id="RHEA:11304"/>
        <dbReference type="ChEBI" id="CHEBI:16199"/>
        <dbReference type="ChEBI" id="CHEBI:36655"/>
        <dbReference type="ChEBI" id="CHEBI:57296"/>
        <dbReference type="EC" id="4.3.2.3"/>
    </reaction>
</comment>
<dbReference type="InterPro" id="IPR047233">
    <property type="entry name" value="UAH_cupin"/>
</dbReference>
<dbReference type="GO" id="GO:0006144">
    <property type="term" value="P:purine nucleobase metabolic process"/>
    <property type="evidence" value="ECO:0007669"/>
    <property type="project" value="UniProtKB-KW"/>
</dbReference>
<reference evidence="5" key="1">
    <citation type="submission" date="2020-02" db="EMBL/GenBank/DDBJ databases">
        <authorList>
            <person name="Chen W.-M."/>
        </authorList>
    </citation>
    <scope>NUCLEOTIDE SEQUENCE</scope>
    <source>
        <strain evidence="5">NBD-18</strain>
    </source>
</reference>
<evidence type="ECO:0000256" key="4">
    <source>
        <dbReference type="ARBA" id="ARBA00047684"/>
    </source>
</evidence>
<keyword evidence="5" id="KW-0378">Hydrolase</keyword>
<dbReference type="GO" id="GO:0004848">
    <property type="term" value="F:ureidoglycolate hydrolase activity"/>
    <property type="evidence" value="ECO:0007669"/>
    <property type="project" value="InterPro"/>
</dbReference>
<dbReference type="Pfam" id="PF04115">
    <property type="entry name" value="Ureidogly_lyase"/>
    <property type="match status" value="1"/>
</dbReference>
<dbReference type="EMBL" id="JAAGRN010000002">
    <property type="protein sequence ID" value="NDY82537.1"/>
    <property type="molecule type" value="Genomic_DNA"/>
</dbReference>
<evidence type="ECO:0000256" key="1">
    <source>
        <dbReference type="ARBA" id="ARBA00011738"/>
    </source>
</evidence>
<gene>
    <name evidence="5" type="ORF">G3I67_04755</name>
</gene>
<dbReference type="PANTHER" id="PTHR21221:SF1">
    <property type="entry name" value="UREIDOGLYCOLATE LYASE"/>
    <property type="match status" value="1"/>
</dbReference>
<proteinExistence type="predicted"/>
<name>A0A6B2R0L9_9BURK</name>
<dbReference type="GO" id="GO:0050385">
    <property type="term" value="F:ureidoglycolate lyase activity"/>
    <property type="evidence" value="ECO:0007669"/>
    <property type="project" value="UniProtKB-EC"/>
</dbReference>